<dbReference type="InterPro" id="IPR050821">
    <property type="entry name" value="Cytosolic_carboxypeptidase"/>
</dbReference>
<reference evidence="6" key="1">
    <citation type="submission" date="2021-01" db="EMBL/GenBank/DDBJ databases">
        <authorList>
            <person name="Corre E."/>
            <person name="Pelletier E."/>
            <person name="Niang G."/>
            <person name="Scheremetjew M."/>
            <person name="Finn R."/>
            <person name="Kale V."/>
            <person name="Holt S."/>
            <person name="Cochrane G."/>
            <person name="Meng A."/>
            <person name="Brown T."/>
            <person name="Cohen L."/>
        </authorList>
    </citation>
    <scope>NUCLEOTIDE SEQUENCE</scope>
    <source>
        <strain evidence="6">FSP1.4</strain>
    </source>
</reference>
<gene>
    <name evidence="6" type="ORF">EHAR0213_LOCUS5212</name>
</gene>
<evidence type="ECO:0000259" key="5">
    <source>
        <dbReference type="PROSITE" id="PS52035"/>
    </source>
</evidence>
<dbReference type="Gene3D" id="3.40.630.10">
    <property type="entry name" value="Zn peptidases"/>
    <property type="match status" value="1"/>
</dbReference>
<evidence type="ECO:0000256" key="3">
    <source>
        <dbReference type="PROSITE-ProRule" id="PRU01379"/>
    </source>
</evidence>
<comment type="similarity">
    <text evidence="2 3">Belongs to the peptidase M14 family.</text>
</comment>
<dbReference type="EMBL" id="HBII01012207">
    <property type="protein sequence ID" value="CAE0346302.1"/>
    <property type="molecule type" value="Transcribed_RNA"/>
</dbReference>
<dbReference type="PROSITE" id="PS52035">
    <property type="entry name" value="PEPTIDASE_M14"/>
    <property type="match status" value="1"/>
</dbReference>
<dbReference type="GO" id="GO:0006508">
    <property type="term" value="P:proteolysis"/>
    <property type="evidence" value="ECO:0007669"/>
    <property type="project" value="InterPro"/>
</dbReference>
<dbReference type="PANTHER" id="PTHR12756:SF45">
    <property type="entry name" value="CYTOSOLIC CARBOXYPEPTIDASE NNA1"/>
    <property type="match status" value="1"/>
</dbReference>
<sequence>MTMIKKTLESRPIYFFCDIHGHSRNKNLFMYGCNVLTGPNRLKERIFPFMFAQREDNFSFEECNFNIQKNKESTARVVMSKISIQHSYTLECSFCGPTSGKYQDCHFTPPVMKNMGREFCLNLLQFFDSAQLVKDCYAIILDNFEHEQAAAGDRPEEEKKAASGKTAKAKLAKDAQNFASASDSSASNGINGSSK</sequence>
<accession>A0A7S3N7S6</accession>
<comment type="cofactor">
    <cofactor evidence="1">
        <name>Zn(2+)</name>
        <dbReference type="ChEBI" id="CHEBI:29105"/>
    </cofactor>
</comment>
<evidence type="ECO:0000256" key="2">
    <source>
        <dbReference type="ARBA" id="ARBA00005988"/>
    </source>
</evidence>
<dbReference type="SUPFAM" id="SSF53187">
    <property type="entry name" value="Zn-dependent exopeptidases"/>
    <property type="match status" value="1"/>
</dbReference>
<dbReference type="InterPro" id="IPR000834">
    <property type="entry name" value="Peptidase_M14"/>
</dbReference>
<organism evidence="6">
    <name type="scientific">Euplotes harpa</name>
    <dbReference type="NCBI Taxonomy" id="151035"/>
    <lineage>
        <taxon>Eukaryota</taxon>
        <taxon>Sar</taxon>
        <taxon>Alveolata</taxon>
        <taxon>Ciliophora</taxon>
        <taxon>Intramacronucleata</taxon>
        <taxon>Spirotrichea</taxon>
        <taxon>Hypotrichia</taxon>
        <taxon>Euplotida</taxon>
        <taxon>Euplotidae</taxon>
        <taxon>Euplotes</taxon>
    </lineage>
</organism>
<proteinExistence type="inferred from homology"/>
<feature type="compositionally biased region" description="Basic and acidic residues" evidence="4">
    <location>
        <begin position="148"/>
        <end position="161"/>
    </location>
</feature>
<dbReference type="GO" id="GO:0004181">
    <property type="term" value="F:metallocarboxypeptidase activity"/>
    <property type="evidence" value="ECO:0007669"/>
    <property type="project" value="InterPro"/>
</dbReference>
<dbReference type="AlphaFoldDB" id="A0A7S3N7S6"/>
<feature type="active site" description="Proton donor/acceptor" evidence="3">
    <location>
        <position position="91"/>
    </location>
</feature>
<dbReference type="GO" id="GO:0008270">
    <property type="term" value="F:zinc ion binding"/>
    <property type="evidence" value="ECO:0007669"/>
    <property type="project" value="InterPro"/>
</dbReference>
<evidence type="ECO:0000256" key="4">
    <source>
        <dbReference type="SAM" id="MobiDB-lite"/>
    </source>
</evidence>
<feature type="region of interest" description="Disordered" evidence="4">
    <location>
        <begin position="148"/>
        <end position="168"/>
    </location>
</feature>
<name>A0A7S3N7S6_9SPIT</name>
<evidence type="ECO:0000313" key="6">
    <source>
        <dbReference type="EMBL" id="CAE0346302.1"/>
    </source>
</evidence>
<feature type="domain" description="Peptidase M14" evidence="5">
    <location>
        <begin position="1"/>
        <end position="127"/>
    </location>
</feature>
<dbReference type="PANTHER" id="PTHR12756">
    <property type="entry name" value="CYTOSOLIC CARBOXYPEPTIDASE"/>
    <property type="match status" value="1"/>
</dbReference>
<evidence type="ECO:0000256" key="1">
    <source>
        <dbReference type="ARBA" id="ARBA00001947"/>
    </source>
</evidence>
<protein>
    <recommendedName>
        <fullName evidence="5">Peptidase M14 domain-containing protein</fullName>
    </recommendedName>
</protein>